<evidence type="ECO:0000256" key="1">
    <source>
        <dbReference type="ARBA" id="ARBA00004230"/>
    </source>
</evidence>
<dbReference type="GO" id="GO:0031267">
    <property type="term" value="F:small GTPase binding"/>
    <property type="evidence" value="ECO:0007669"/>
    <property type="project" value="InterPro"/>
</dbReference>
<evidence type="ECO:0000256" key="9">
    <source>
        <dbReference type="ARBA" id="ARBA00023069"/>
    </source>
</evidence>
<evidence type="ECO:0000256" key="5">
    <source>
        <dbReference type="ARBA" id="ARBA00022490"/>
    </source>
</evidence>
<evidence type="ECO:0000256" key="4">
    <source>
        <dbReference type="ARBA" id="ARBA00021301"/>
    </source>
</evidence>
<keyword evidence="10" id="KW-0206">Cytoskeleton</keyword>
<dbReference type="Proteomes" id="UP001044222">
    <property type="component" value="Chromosome 13"/>
</dbReference>
<dbReference type="GO" id="GO:0005794">
    <property type="term" value="C:Golgi apparatus"/>
    <property type="evidence" value="ECO:0007669"/>
    <property type="project" value="TreeGrafter"/>
</dbReference>
<dbReference type="Pfam" id="PF13851">
    <property type="entry name" value="GAS"/>
    <property type="match status" value="1"/>
</dbReference>
<protein>
    <recommendedName>
        <fullName evidence="4">Dynein regulatory complex subunit 4</fullName>
    </recommendedName>
    <alternativeName>
        <fullName evidence="12">Growth arrest-specific protein 8</fullName>
    </alternativeName>
</protein>
<organism evidence="16 17">
    <name type="scientific">Anguilla anguilla</name>
    <name type="common">European freshwater eel</name>
    <name type="synonym">Muraena anguilla</name>
    <dbReference type="NCBI Taxonomy" id="7936"/>
    <lineage>
        <taxon>Eukaryota</taxon>
        <taxon>Metazoa</taxon>
        <taxon>Chordata</taxon>
        <taxon>Craniata</taxon>
        <taxon>Vertebrata</taxon>
        <taxon>Euteleostomi</taxon>
        <taxon>Actinopterygii</taxon>
        <taxon>Neopterygii</taxon>
        <taxon>Teleostei</taxon>
        <taxon>Anguilliformes</taxon>
        <taxon>Anguillidae</taxon>
        <taxon>Anguilla</taxon>
    </lineage>
</organism>
<dbReference type="InterPro" id="IPR039308">
    <property type="entry name" value="GAS8"/>
</dbReference>
<feature type="region of interest" description="Disordered" evidence="14">
    <location>
        <begin position="1"/>
        <end position="48"/>
    </location>
</feature>
<feature type="domain" description="Growth arrest-specific protein 8" evidence="15">
    <location>
        <begin position="225"/>
        <end position="383"/>
    </location>
</feature>
<evidence type="ECO:0000256" key="7">
    <source>
        <dbReference type="ARBA" id="ARBA00022846"/>
    </source>
</evidence>
<evidence type="ECO:0000313" key="16">
    <source>
        <dbReference type="EMBL" id="KAG5837237.1"/>
    </source>
</evidence>
<keyword evidence="5" id="KW-0963">Cytoplasm</keyword>
<evidence type="ECO:0000256" key="6">
    <source>
        <dbReference type="ARBA" id="ARBA00022701"/>
    </source>
</evidence>
<keyword evidence="11" id="KW-0966">Cell projection</keyword>
<evidence type="ECO:0000256" key="8">
    <source>
        <dbReference type="ARBA" id="ARBA00023054"/>
    </source>
</evidence>
<keyword evidence="7" id="KW-0282">Flagellum</keyword>
<dbReference type="AlphaFoldDB" id="A0A9D3RRP7"/>
<name>A0A9D3RRP7_ANGAN</name>
<dbReference type="GO" id="GO:0008017">
    <property type="term" value="F:microtubule binding"/>
    <property type="evidence" value="ECO:0007669"/>
    <property type="project" value="InterPro"/>
</dbReference>
<keyword evidence="17" id="KW-1185">Reference proteome</keyword>
<keyword evidence="9" id="KW-0969">Cilium</keyword>
<reference evidence="16" key="1">
    <citation type="submission" date="2021-01" db="EMBL/GenBank/DDBJ databases">
        <title>A chromosome-scale assembly of European eel, Anguilla anguilla.</title>
        <authorList>
            <person name="Henkel C."/>
            <person name="Jong-Raadsen S.A."/>
            <person name="Dufour S."/>
            <person name="Weltzien F.-A."/>
            <person name="Palstra A.P."/>
            <person name="Pelster B."/>
            <person name="Spaink H.P."/>
            <person name="Van Den Thillart G.E."/>
            <person name="Jansen H."/>
            <person name="Zahm M."/>
            <person name="Klopp C."/>
            <person name="Cedric C."/>
            <person name="Louis A."/>
            <person name="Berthelot C."/>
            <person name="Parey E."/>
            <person name="Roest Crollius H."/>
            <person name="Montfort J."/>
            <person name="Robinson-Rechavi M."/>
            <person name="Bucao C."/>
            <person name="Bouchez O."/>
            <person name="Gislard M."/>
            <person name="Lluch J."/>
            <person name="Milhes M."/>
            <person name="Lampietro C."/>
            <person name="Lopez Roques C."/>
            <person name="Donnadieu C."/>
            <person name="Braasch I."/>
            <person name="Desvignes T."/>
            <person name="Postlethwait J."/>
            <person name="Bobe J."/>
            <person name="Guiguen Y."/>
            <person name="Dirks R."/>
        </authorList>
    </citation>
    <scope>NUCLEOTIDE SEQUENCE</scope>
    <source>
        <strain evidence="16">Tag_6206</strain>
        <tissue evidence="16">Liver</tissue>
    </source>
</reference>
<sequence>MPPKKKGRKKSAKVKTAPQVADGQPKEHMSKEQLEEHNARLQEQLDKEREERNYFQLERDKIHTFWEVTKRQLEEKKADLRNRDREMEESEERHQLEIKAYKQKVKHLLYEHQGTVTEQKAKVVVTTKLMQKDHAEVEDELRKGMRYLKLDIKQRELSNEDLLKSLSLKQDEEITKMRQDFENKVQDIEKKCDEKLQALRHDLDLRRKMEIHEIEERKNSQINTLMKNHEKAFSNIKIYYNKTTFNNLALINSLKEQLEEKKKKDDRLEKRMAEILQQNKTLTEPLQKAKEEVIELQRQMANYKNDKASLATAKARLKAAEKEMKRLKWEHEVLEQRFSKVQEERDELYQKFTKAILEVQQKSGFKNLLLEKKLSALTETLEK</sequence>
<evidence type="ECO:0000256" key="13">
    <source>
        <dbReference type="SAM" id="Coils"/>
    </source>
</evidence>
<dbReference type="GO" id="GO:0031514">
    <property type="term" value="C:motile cilium"/>
    <property type="evidence" value="ECO:0007669"/>
    <property type="project" value="UniProtKB-SubCell"/>
</dbReference>
<dbReference type="EMBL" id="JAFIRN010000013">
    <property type="protein sequence ID" value="KAG5837237.1"/>
    <property type="molecule type" value="Genomic_DNA"/>
</dbReference>
<proteinExistence type="inferred from homology"/>
<feature type="coiled-coil region" evidence="13">
    <location>
        <begin position="171"/>
        <end position="198"/>
    </location>
</feature>
<evidence type="ECO:0000256" key="14">
    <source>
        <dbReference type="SAM" id="MobiDB-lite"/>
    </source>
</evidence>
<gene>
    <name evidence="16" type="ORF">ANANG_G00237180</name>
</gene>
<feature type="compositionally biased region" description="Basic residues" evidence="14">
    <location>
        <begin position="1"/>
        <end position="13"/>
    </location>
</feature>
<evidence type="ECO:0000259" key="15">
    <source>
        <dbReference type="Pfam" id="PF13851"/>
    </source>
</evidence>
<keyword evidence="8 13" id="KW-0175">Coiled coil</keyword>
<evidence type="ECO:0000313" key="17">
    <source>
        <dbReference type="Proteomes" id="UP001044222"/>
    </source>
</evidence>
<feature type="compositionally biased region" description="Basic and acidic residues" evidence="14">
    <location>
        <begin position="24"/>
        <end position="48"/>
    </location>
</feature>
<keyword evidence="6" id="KW-0493">Microtubule</keyword>
<evidence type="ECO:0000256" key="12">
    <source>
        <dbReference type="ARBA" id="ARBA00031568"/>
    </source>
</evidence>
<evidence type="ECO:0000256" key="10">
    <source>
        <dbReference type="ARBA" id="ARBA00023212"/>
    </source>
</evidence>
<dbReference type="PANTHER" id="PTHR31543:SF0">
    <property type="entry name" value="DYNEIN REGULATORY COMPLEX SUBUNIT 4"/>
    <property type="match status" value="1"/>
</dbReference>
<comment type="similarity">
    <text evidence="3">Belongs to the DRC4 family.</text>
</comment>
<feature type="coiled-coil region" evidence="13">
    <location>
        <begin position="251"/>
        <end position="351"/>
    </location>
</feature>
<evidence type="ECO:0000256" key="11">
    <source>
        <dbReference type="ARBA" id="ARBA00023273"/>
    </source>
</evidence>
<comment type="subcellular location">
    <subcellularLocation>
        <location evidence="1">Cell projection</location>
        <location evidence="1">Cilium</location>
        <location evidence="1">Flagellum</location>
    </subcellularLocation>
    <subcellularLocation>
        <location evidence="2">Cytoplasm</location>
        <location evidence="2">Cytoskeleton</location>
    </subcellularLocation>
</comment>
<evidence type="ECO:0000256" key="3">
    <source>
        <dbReference type="ARBA" id="ARBA00009859"/>
    </source>
</evidence>
<evidence type="ECO:0000256" key="2">
    <source>
        <dbReference type="ARBA" id="ARBA00004245"/>
    </source>
</evidence>
<accession>A0A9D3RRP7</accession>
<dbReference type="GO" id="GO:0030317">
    <property type="term" value="P:flagellated sperm motility"/>
    <property type="evidence" value="ECO:0007669"/>
    <property type="project" value="TreeGrafter"/>
</dbReference>
<comment type="caution">
    <text evidence="16">The sequence shown here is derived from an EMBL/GenBank/DDBJ whole genome shotgun (WGS) entry which is preliminary data.</text>
</comment>
<dbReference type="GO" id="GO:0005874">
    <property type="term" value="C:microtubule"/>
    <property type="evidence" value="ECO:0007669"/>
    <property type="project" value="UniProtKB-KW"/>
</dbReference>
<dbReference type="InterPro" id="IPR025593">
    <property type="entry name" value="GAS8_dom"/>
</dbReference>
<dbReference type="PANTHER" id="PTHR31543">
    <property type="entry name" value="DYNEIN REGULATORY COMPLEX SUBUNIT 4"/>
    <property type="match status" value="1"/>
</dbReference>